<protein>
    <submittedName>
        <fullName evidence="2">Uncharacterized protein</fullName>
    </submittedName>
</protein>
<reference evidence="2" key="1">
    <citation type="submission" date="2020-05" db="EMBL/GenBank/DDBJ databases">
        <authorList>
            <person name="Chiriac C."/>
            <person name="Salcher M."/>
            <person name="Ghai R."/>
            <person name="Kavagutti S V."/>
        </authorList>
    </citation>
    <scope>NUCLEOTIDE SEQUENCE</scope>
</reference>
<gene>
    <name evidence="2" type="ORF">UFOVP1230_17</name>
</gene>
<name>A0A6J5REF7_9CAUD</name>
<evidence type="ECO:0000256" key="1">
    <source>
        <dbReference type="SAM" id="MobiDB-lite"/>
    </source>
</evidence>
<proteinExistence type="predicted"/>
<sequence length="93" mass="10315">MAKIIGASIDLTKIDKSKIKEGKNGQKYIDISIVLNDEADKFGNTVAITEGQTKEERDAKAKKTYLGNGKVVWENDRGNPEAGRNVYDPFQIN</sequence>
<feature type="region of interest" description="Disordered" evidence="1">
    <location>
        <begin position="72"/>
        <end position="93"/>
    </location>
</feature>
<evidence type="ECO:0000313" key="2">
    <source>
        <dbReference type="EMBL" id="CAB4191891.1"/>
    </source>
</evidence>
<organism evidence="2">
    <name type="scientific">uncultured Caudovirales phage</name>
    <dbReference type="NCBI Taxonomy" id="2100421"/>
    <lineage>
        <taxon>Viruses</taxon>
        <taxon>Duplodnaviria</taxon>
        <taxon>Heunggongvirae</taxon>
        <taxon>Uroviricota</taxon>
        <taxon>Caudoviricetes</taxon>
        <taxon>Peduoviridae</taxon>
        <taxon>Maltschvirus</taxon>
        <taxon>Maltschvirus maltsch</taxon>
    </lineage>
</organism>
<dbReference type="EMBL" id="LR797179">
    <property type="protein sequence ID" value="CAB4191891.1"/>
    <property type="molecule type" value="Genomic_DNA"/>
</dbReference>
<accession>A0A6J5REF7</accession>